<keyword evidence="3 4" id="KW-0408">Iron</keyword>
<dbReference type="Proteomes" id="UP001320876">
    <property type="component" value="Unassembled WGS sequence"/>
</dbReference>
<dbReference type="PANTHER" id="PTHR33546:SF1">
    <property type="entry name" value="LARGE, MULTIFUNCTIONAL SECRETED PROTEIN"/>
    <property type="match status" value="1"/>
</dbReference>
<dbReference type="RefSeq" id="WP_264489808.1">
    <property type="nucleotide sequence ID" value="NZ_JAPDDT010000016.1"/>
</dbReference>
<dbReference type="InterPro" id="IPR036909">
    <property type="entry name" value="Cyt_c-like_dom_sf"/>
</dbReference>
<evidence type="ECO:0000259" key="5">
    <source>
        <dbReference type="PROSITE" id="PS51007"/>
    </source>
</evidence>
<dbReference type="Gene3D" id="1.10.760.10">
    <property type="entry name" value="Cytochrome c-like domain"/>
    <property type="match status" value="1"/>
</dbReference>
<gene>
    <name evidence="6" type="ORF">OKA05_24295</name>
</gene>
<dbReference type="InterPro" id="IPR029010">
    <property type="entry name" value="ThuA-like"/>
</dbReference>
<accession>A0ABT3GQB2</accession>
<dbReference type="Gene3D" id="2.120.10.30">
    <property type="entry name" value="TolB, C-terminal domain"/>
    <property type="match status" value="1"/>
</dbReference>
<dbReference type="SUPFAM" id="SSF46626">
    <property type="entry name" value="Cytochrome c"/>
    <property type="match status" value="1"/>
</dbReference>
<dbReference type="Pfam" id="PF00034">
    <property type="entry name" value="Cytochrom_C"/>
    <property type="match status" value="1"/>
</dbReference>
<evidence type="ECO:0000256" key="3">
    <source>
        <dbReference type="ARBA" id="ARBA00023004"/>
    </source>
</evidence>
<protein>
    <submittedName>
        <fullName evidence="6">ThuA domain-containing protein</fullName>
    </submittedName>
</protein>
<evidence type="ECO:0000313" key="6">
    <source>
        <dbReference type="EMBL" id="MCW1925701.1"/>
    </source>
</evidence>
<evidence type="ECO:0000256" key="1">
    <source>
        <dbReference type="ARBA" id="ARBA00022617"/>
    </source>
</evidence>
<dbReference type="Pfam" id="PF06283">
    <property type="entry name" value="ThuA"/>
    <property type="match status" value="1"/>
</dbReference>
<dbReference type="PANTHER" id="PTHR33546">
    <property type="entry name" value="LARGE, MULTIFUNCTIONAL SECRETED PROTEIN-RELATED"/>
    <property type="match status" value="1"/>
</dbReference>
<evidence type="ECO:0000256" key="2">
    <source>
        <dbReference type="ARBA" id="ARBA00022723"/>
    </source>
</evidence>
<keyword evidence="7" id="KW-1185">Reference proteome</keyword>
<reference evidence="6 7" key="1">
    <citation type="submission" date="2022-10" db="EMBL/GenBank/DDBJ databases">
        <title>Luteolibacter arcticus strain CCTCC AB 2014275, whole genome shotgun sequencing project.</title>
        <authorList>
            <person name="Zhao G."/>
            <person name="Shen L."/>
        </authorList>
    </citation>
    <scope>NUCLEOTIDE SEQUENCE [LARGE SCALE GENOMIC DNA]</scope>
    <source>
        <strain evidence="6 7">CCTCC AB 2014275</strain>
    </source>
</reference>
<dbReference type="Gene3D" id="3.40.50.880">
    <property type="match status" value="1"/>
</dbReference>
<keyword evidence="1 4" id="KW-0349">Heme</keyword>
<keyword evidence="2 4" id="KW-0479">Metal-binding</keyword>
<dbReference type="InterPro" id="IPR009056">
    <property type="entry name" value="Cyt_c-like_dom"/>
</dbReference>
<dbReference type="EMBL" id="JAPDDT010000016">
    <property type="protein sequence ID" value="MCW1925701.1"/>
    <property type="molecule type" value="Genomic_DNA"/>
</dbReference>
<dbReference type="InterPro" id="IPR021720">
    <property type="entry name" value="Malectin_dom"/>
</dbReference>
<dbReference type="SUPFAM" id="SSF52317">
    <property type="entry name" value="Class I glutamine amidotransferase-like"/>
    <property type="match status" value="1"/>
</dbReference>
<organism evidence="6 7">
    <name type="scientific">Luteolibacter arcticus</name>
    <dbReference type="NCBI Taxonomy" id="1581411"/>
    <lineage>
        <taxon>Bacteria</taxon>
        <taxon>Pseudomonadati</taxon>
        <taxon>Verrucomicrobiota</taxon>
        <taxon>Verrucomicrobiia</taxon>
        <taxon>Verrucomicrobiales</taxon>
        <taxon>Verrucomicrobiaceae</taxon>
        <taxon>Luteolibacter</taxon>
    </lineage>
</organism>
<dbReference type="PROSITE" id="PS51007">
    <property type="entry name" value="CYTC"/>
    <property type="match status" value="1"/>
</dbReference>
<evidence type="ECO:0000313" key="7">
    <source>
        <dbReference type="Proteomes" id="UP001320876"/>
    </source>
</evidence>
<dbReference type="SUPFAM" id="SSF63829">
    <property type="entry name" value="Calcium-dependent phosphotriesterase"/>
    <property type="match status" value="1"/>
</dbReference>
<dbReference type="InterPro" id="IPR008979">
    <property type="entry name" value="Galactose-bd-like_sf"/>
</dbReference>
<dbReference type="Pfam" id="PF11721">
    <property type="entry name" value="Malectin"/>
    <property type="match status" value="1"/>
</dbReference>
<sequence length="949" mass="102757">MKAFHLLVVWVAALIMPLHAERLPVLIIDGQDSHHDWKKVTPTLKSALEETGRFSVEVFSASNDAAWTAGAPDFSRYRTVVLTYWGTDWPGPVWASFEKYMKNGGGLVVVHAALATFPKNEEFNRMISVGWRNAGQGKRVGFDQNGRAISDPTGGNSSHNAIGNLIVDTRIATHPIMAGFPNHWQHGPDELYHTLRGPARNQQILATGLSSSTKVHEPVLWTVAYEKGRVFCTTLGHDTRSTTSPTFKSSFSRGAEWAAAGAVTLPVPPQLAAAGKEPSRATIESHIDPKVAVTGPYAAVKLPIKSGPLLHNPTAITSTPEGLLFVSNYTGEILTIKDTDKDGLEDTTTLFINAAEIGLPRGQTVPKPGIVPPGPGLRYPTGMTYKDGWLYVGFTQEIRRFEVKKDGTCGKHETFASGWPYTMHAFDWTFGVKFGKDGHLYAILCTDYLNGKPAPDPKGLRGSMLRISPDGKTIERFACGLRFAYDLAINEAGDIFFTDNKSSGNPTEELNHAVKDGNYGHHPKKPVSPPTLPILDVASDASPDGCEFNPTTNTRFGNTAGDLFIACWGNDGRWENGGIARVRLTKDAKGTYDAVEEVFSKGPGKVSDLTFAPSGDMYVARFGQEAPAEHAPLATPTGDVYRYIHAPWVNAQQTQPATNPLVSLPGVPEKGKEIFTQRSCATCHTVDGSGNKLGPDLHNLGLTMDRAGLRESIENPAANIKTDYDTVQVTKKDGSELVGRIDSSDEEKIVFVTAGSTENIPRNQVLKTAIIPGSLMPPGLTAGLDEAAQNDLLAYIESLGRETAVRLHAGGELVKVADKTYSSDTAYHSGSYGFIGGQTITGSEIPEISTCRYGDFSYRFDASDAEYEVTLTFGEWWMRSPGQRVFSVSANKREVISDLDVVKEAGFGKPLTRTFRVKASGGAIVLDFQAKANNPMVSLIEVKAVKPSP</sequence>
<feature type="domain" description="Cytochrome c" evidence="5">
    <location>
        <begin position="666"/>
        <end position="800"/>
    </location>
</feature>
<proteinExistence type="predicted"/>
<comment type="caution">
    <text evidence="6">The sequence shown here is derived from an EMBL/GenBank/DDBJ whole genome shotgun (WGS) entry which is preliminary data.</text>
</comment>
<evidence type="ECO:0000256" key="4">
    <source>
        <dbReference type="PROSITE-ProRule" id="PRU00433"/>
    </source>
</evidence>
<dbReference type="InterPro" id="IPR029062">
    <property type="entry name" value="Class_I_gatase-like"/>
</dbReference>
<dbReference type="NCBIfam" id="TIGR02603">
    <property type="entry name" value="CxxCH_TIGR02603"/>
    <property type="match status" value="1"/>
</dbReference>
<dbReference type="Gene3D" id="2.60.120.430">
    <property type="entry name" value="Galactose-binding lectin"/>
    <property type="match status" value="1"/>
</dbReference>
<dbReference type="InterPro" id="IPR011042">
    <property type="entry name" value="6-blade_b-propeller_TolB-like"/>
</dbReference>
<dbReference type="InterPro" id="IPR013427">
    <property type="entry name" value="Haem-bd_dom_put"/>
</dbReference>
<name>A0ABT3GQB2_9BACT</name>
<dbReference type="SUPFAM" id="SSF49785">
    <property type="entry name" value="Galactose-binding domain-like"/>
    <property type="match status" value="1"/>
</dbReference>